<dbReference type="RefSeq" id="WP_064308210.1">
    <property type="nucleotide sequence ID" value="NZ_LWCR01000022.1"/>
</dbReference>
<protein>
    <submittedName>
        <fullName evidence="2">Conjugal transfer protein TraX</fullName>
    </submittedName>
</protein>
<feature type="transmembrane region" description="Helical" evidence="1">
    <location>
        <begin position="157"/>
        <end position="176"/>
    </location>
</feature>
<dbReference type="AlphaFoldDB" id="A0A178LFT8"/>
<feature type="transmembrane region" description="Helical" evidence="1">
    <location>
        <begin position="122"/>
        <end position="145"/>
    </location>
</feature>
<evidence type="ECO:0000313" key="3">
    <source>
        <dbReference type="Proteomes" id="UP000078356"/>
    </source>
</evidence>
<organism evidence="2 3">
    <name type="scientific">Pseudomonas oryzihabitans</name>
    <dbReference type="NCBI Taxonomy" id="47885"/>
    <lineage>
        <taxon>Bacteria</taxon>
        <taxon>Pseudomonadati</taxon>
        <taxon>Pseudomonadota</taxon>
        <taxon>Gammaproteobacteria</taxon>
        <taxon>Pseudomonadales</taxon>
        <taxon>Pseudomonadaceae</taxon>
        <taxon>Pseudomonas</taxon>
    </lineage>
</organism>
<comment type="caution">
    <text evidence="2">The sequence shown here is derived from an EMBL/GenBank/DDBJ whole genome shotgun (WGS) entry which is preliminary data.</text>
</comment>
<gene>
    <name evidence="2" type="ORF">A4V15_20650</name>
</gene>
<keyword evidence="1" id="KW-1133">Transmembrane helix</keyword>
<dbReference type="InterPro" id="IPR008875">
    <property type="entry name" value="TraX"/>
</dbReference>
<keyword evidence="1" id="KW-0472">Membrane</keyword>
<dbReference type="EMBL" id="LWCR01000022">
    <property type="protein sequence ID" value="OAN28459.1"/>
    <property type="molecule type" value="Genomic_DNA"/>
</dbReference>
<feature type="transmembrane region" description="Helical" evidence="1">
    <location>
        <begin position="97"/>
        <end position="115"/>
    </location>
</feature>
<dbReference type="Proteomes" id="UP000078356">
    <property type="component" value="Unassembled WGS sequence"/>
</dbReference>
<evidence type="ECO:0000313" key="2">
    <source>
        <dbReference type="EMBL" id="OAN28459.1"/>
    </source>
</evidence>
<accession>A0A178LFT8</accession>
<feature type="transmembrane region" description="Helical" evidence="1">
    <location>
        <begin position="188"/>
        <end position="207"/>
    </location>
</feature>
<evidence type="ECO:0000256" key="1">
    <source>
        <dbReference type="SAM" id="Phobius"/>
    </source>
</evidence>
<keyword evidence="1" id="KW-0812">Transmembrane</keyword>
<reference evidence="2 3" key="1">
    <citation type="submission" date="2016-04" db="EMBL/GenBank/DDBJ databases">
        <title>Draft Genome Sequences of Staphylococcus capitis Strain H36, S. capitis Strain H65, S. cohnii Strain H62, S. hominis Strain H69, Mycobacterium iranicum Strain H39, Plantibacter sp. Strain H53, Pseudomonas oryzihabitans Strain H72, and Microbacterium sp. Strain H83, isolated from residential settings.</title>
        <authorList>
            <person name="Lymperopoulou D."/>
            <person name="Adams R.I."/>
            <person name="Lindow S."/>
            <person name="Coil D.A."/>
            <person name="Jospin G."/>
            <person name="Eisen J.A."/>
        </authorList>
    </citation>
    <scope>NUCLEOTIDE SEQUENCE [LARGE SCALE GENOMIC DNA]</scope>
    <source>
        <strain evidence="2 3">H72</strain>
    </source>
</reference>
<feature type="transmembrane region" description="Helical" evidence="1">
    <location>
        <begin position="39"/>
        <end position="59"/>
    </location>
</feature>
<feature type="transmembrane region" description="Helical" evidence="1">
    <location>
        <begin position="222"/>
        <end position="240"/>
    </location>
</feature>
<dbReference type="OrthoDB" id="5676588at2"/>
<name>A0A178LFT8_9PSED</name>
<dbReference type="Pfam" id="PF05857">
    <property type="entry name" value="TraX"/>
    <property type="match status" value="1"/>
</dbReference>
<sequence>MARVTEHDRDKGLDLIKWLAILTMVLDHLRYLWPNAEWLFILGRLAFPFFCLGIAANIARSPAGELYTEGNARYLIWMTVFAVMSEFPYRLLSDDSGTLNVMYSLMLGLLIVWGVHHRGRDGLLLVVVGVGVAVLIRERLMYGVFGVLLPAALLLAIRRPGLLWLLPAVLCVLANGRNRWVQEWDPPLFGALILLVAFIAPVFGLWLLRRSYDLKFWAVRRWGYWFYPGHLIALYLIDFVA</sequence>
<proteinExistence type="predicted"/>